<evidence type="ECO:0000259" key="1">
    <source>
        <dbReference type="PROSITE" id="PS50801"/>
    </source>
</evidence>
<dbReference type="Gene3D" id="3.30.750.24">
    <property type="entry name" value="STAS domain"/>
    <property type="match status" value="1"/>
</dbReference>
<accession>A0A6F8PUD6</accession>
<dbReference type="RefSeq" id="WP_173271438.1">
    <property type="nucleotide sequence ID" value="NZ_AP021889.1"/>
</dbReference>
<name>A0A6F8PUD6_9GAMM</name>
<dbReference type="CDD" id="cd07043">
    <property type="entry name" value="STAS_anti-anti-sigma_factors"/>
    <property type="match status" value="1"/>
</dbReference>
<dbReference type="InterPro" id="IPR036513">
    <property type="entry name" value="STAS_dom_sf"/>
</dbReference>
<dbReference type="Proteomes" id="UP000501726">
    <property type="component" value="Chromosome"/>
</dbReference>
<dbReference type="AlphaFoldDB" id="A0A6F8PUD6"/>
<keyword evidence="3" id="KW-1185">Reference proteome</keyword>
<dbReference type="PROSITE" id="PS50801">
    <property type="entry name" value="STAS"/>
    <property type="match status" value="1"/>
</dbReference>
<dbReference type="KEGG" id="tse:THMIRHAS_09630"/>
<feature type="domain" description="STAS" evidence="1">
    <location>
        <begin position="13"/>
        <end position="100"/>
    </location>
</feature>
<proteinExistence type="predicted"/>
<dbReference type="SUPFAM" id="SSF52091">
    <property type="entry name" value="SpoIIaa-like"/>
    <property type="match status" value="1"/>
</dbReference>
<dbReference type="InterPro" id="IPR058548">
    <property type="entry name" value="MlaB-like_STAS"/>
</dbReference>
<protein>
    <submittedName>
        <fullName evidence="2">STAS domain-containing protein</fullName>
    </submittedName>
</protein>
<evidence type="ECO:0000313" key="3">
    <source>
        <dbReference type="Proteomes" id="UP000501726"/>
    </source>
</evidence>
<dbReference type="Pfam" id="PF13466">
    <property type="entry name" value="STAS_2"/>
    <property type="match status" value="1"/>
</dbReference>
<organism evidence="2 3">
    <name type="scientific">Thiosulfatimonas sediminis</name>
    <dbReference type="NCBI Taxonomy" id="2675054"/>
    <lineage>
        <taxon>Bacteria</taxon>
        <taxon>Pseudomonadati</taxon>
        <taxon>Pseudomonadota</taxon>
        <taxon>Gammaproteobacteria</taxon>
        <taxon>Thiotrichales</taxon>
        <taxon>Piscirickettsiaceae</taxon>
        <taxon>Thiosulfatimonas</taxon>
    </lineage>
</organism>
<reference evidence="3" key="1">
    <citation type="submission" date="2019-11" db="EMBL/GenBank/DDBJ databases">
        <title>Isolation and characterization of two novel species in the genus Thiomicrorhabdus.</title>
        <authorList>
            <person name="Mochizuki J."/>
            <person name="Kojima H."/>
            <person name="Fukui M."/>
        </authorList>
    </citation>
    <scope>NUCLEOTIDE SEQUENCE [LARGE SCALE GENOMIC DNA]</scope>
    <source>
        <strain evidence="3">aks77</strain>
    </source>
</reference>
<gene>
    <name evidence="2" type="ORF">THMIRHAS_09630</name>
</gene>
<evidence type="ECO:0000313" key="2">
    <source>
        <dbReference type="EMBL" id="BBP45590.1"/>
    </source>
</evidence>
<dbReference type="InterPro" id="IPR002645">
    <property type="entry name" value="STAS_dom"/>
</dbReference>
<dbReference type="EMBL" id="AP021889">
    <property type="protein sequence ID" value="BBP45590.1"/>
    <property type="molecule type" value="Genomic_DNA"/>
</dbReference>
<sequence>MNTITSHQDGKNLMIQITGTFDLSAFDNFHQAYPSDMSNISTITVDLARVVEVDSSAIGMLLSLWKVAGQEKGKVIIINANASVKELLQIGLVTQYIDIK</sequence>